<dbReference type="SMART" id="SM00248">
    <property type="entry name" value="ANK"/>
    <property type="match status" value="2"/>
</dbReference>
<dbReference type="InterPro" id="IPR038508">
    <property type="entry name" value="ArfGAP_dom_sf"/>
</dbReference>
<dbReference type="FunFam" id="2.30.29.30:FF:000109">
    <property type="entry name" value="Arf-GAP with GTPase, ANK repeat and PH domain-containing protein 1"/>
    <property type="match status" value="1"/>
</dbReference>
<feature type="region of interest" description="Disordered" evidence="16">
    <location>
        <begin position="39"/>
        <end position="105"/>
    </location>
</feature>
<dbReference type="SUPFAM" id="SSF50729">
    <property type="entry name" value="PH domain-like"/>
    <property type="match status" value="1"/>
</dbReference>
<dbReference type="PROSITE" id="PS50115">
    <property type="entry name" value="ARFGAP"/>
    <property type="match status" value="1"/>
</dbReference>
<dbReference type="InterPro" id="IPR037278">
    <property type="entry name" value="ARFGAP/RecO"/>
</dbReference>
<dbReference type="GO" id="GO:0003924">
    <property type="term" value="F:GTPase activity"/>
    <property type="evidence" value="ECO:0007669"/>
    <property type="project" value="TreeGrafter"/>
</dbReference>
<dbReference type="Gene3D" id="2.30.29.30">
    <property type="entry name" value="Pleckstrin-homology domain (PH domain)/Phosphotyrosine-binding domain (PTB)"/>
    <property type="match status" value="2"/>
</dbReference>
<reference evidence="19" key="2">
    <citation type="submission" date="2025-09" db="UniProtKB">
        <authorList>
            <consortium name="Ensembl"/>
        </authorList>
    </citation>
    <scope>IDENTIFICATION</scope>
</reference>
<dbReference type="GO" id="GO:0005096">
    <property type="term" value="F:GTPase activator activity"/>
    <property type="evidence" value="ECO:0007669"/>
    <property type="project" value="UniProtKB-KW"/>
</dbReference>
<dbReference type="InterPro" id="IPR002110">
    <property type="entry name" value="Ankyrin_rpt"/>
</dbReference>
<keyword evidence="4" id="KW-0677">Repeat</keyword>
<sequence>PFLKDADRYLSLFDEQLYSFTVSTIHITQTINGGGSFSNYSSSIPSTPSTSQEDLQINVPPTANTPTPVRKQSKHWSKLFTSEKGSDPDKKKKAPESHADTIGSGRDIPIKQGMLLKLSGKWLKKWKKKYVTLCDNGVLTYYSSLGDYLKNIHKKEIDLWTSTIKVPGKRPPLATLACTPISSSKSNGLFKDMNSLPISANSDTGLGDSICSSSNISSTTRPKLNLPHSPHANKKKHRRKKSTNSLKDDGLSSTSEEQEENFIIVSLTGQTWHFEATTYEERDAWVQAIESQILASLQSCESSKSKFRLMSQSEAMALQSIRNMCGNSHCVDCETQNPNWASLNLGVLMCIECSGIHLRSLDLDDWPVELMQVLSSIGNELANSIWEESIDSTREEKEWWIRAKYEQKLFLAPLPSTELSLGQHLLQATADEDLWPALLLLAHGSRETCGEGDSCTALHLACRKGNVVLVHLLIWYGVDVMAGDAHGNTALAYARQASSQECINLLLQYCCPDEHV</sequence>
<dbReference type="PANTHER" id="PTHR45819">
    <property type="entry name" value="CENTAURIN-GAMMA-1A"/>
    <property type="match status" value="1"/>
</dbReference>
<evidence type="ECO:0000313" key="19">
    <source>
        <dbReference type="Ensembl" id="ENSMLEP00000015737.1"/>
    </source>
</evidence>
<dbReference type="STRING" id="9568.ENSMLEP00000015737"/>
<feature type="compositionally biased region" description="Basic residues" evidence="16">
    <location>
        <begin position="231"/>
        <end position="242"/>
    </location>
</feature>
<dbReference type="AlphaFoldDB" id="A0A2K5YJL3"/>
<evidence type="ECO:0000256" key="4">
    <source>
        <dbReference type="ARBA" id="ARBA00022737"/>
    </source>
</evidence>
<dbReference type="GeneTree" id="ENSGT00940000163475"/>
<dbReference type="SMART" id="SM00105">
    <property type="entry name" value="ArfGap"/>
    <property type="match status" value="1"/>
</dbReference>
<dbReference type="PRINTS" id="PR00405">
    <property type="entry name" value="REVINTRACTNG"/>
</dbReference>
<evidence type="ECO:0000256" key="6">
    <source>
        <dbReference type="ARBA" id="ARBA00022833"/>
    </source>
</evidence>
<evidence type="ECO:0000256" key="11">
    <source>
        <dbReference type="ARBA" id="ARBA00078940"/>
    </source>
</evidence>
<keyword evidence="2" id="KW-0343">GTPase activation</keyword>
<reference evidence="19" key="1">
    <citation type="submission" date="2025-08" db="UniProtKB">
        <authorList>
            <consortium name="Ensembl"/>
        </authorList>
    </citation>
    <scope>IDENTIFICATION</scope>
</reference>
<evidence type="ECO:0000256" key="12">
    <source>
        <dbReference type="ARBA" id="ARBA00080364"/>
    </source>
</evidence>
<dbReference type="InterPro" id="IPR001164">
    <property type="entry name" value="ArfGAP_dom"/>
</dbReference>
<keyword evidence="6" id="KW-0862">Zinc</keyword>
<evidence type="ECO:0000256" key="2">
    <source>
        <dbReference type="ARBA" id="ARBA00022468"/>
    </source>
</evidence>
<dbReference type="SUPFAM" id="SSF48403">
    <property type="entry name" value="Ankyrin repeat"/>
    <property type="match status" value="1"/>
</dbReference>
<evidence type="ECO:0000256" key="13">
    <source>
        <dbReference type="ARBA" id="ARBA00081856"/>
    </source>
</evidence>
<evidence type="ECO:0000259" key="18">
    <source>
        <dbReference type="PROSITE" id="PS50115"/>
    </source>
</evidence>
<proteinExistence type="inferred from homology"/>
<feature type="compositionally biased region" description="Low complexity" evidence="16">
    <location>
        <begin position="39"/>
        <end position="51"/>
    </location>
</feature>
<dbReference type="InterPro" id="IPR051282">
    <property type="entry name" value="Arf-GAP_GTPase_ANK_PH"/>
</dbReference>
<comment type="subunit">
    <text evidence="9">Interacts with PML. Interacts with expanded polyglutamine proteins.</text>
</comment>
<dbReference type="Gene3D" id="1.10.220.150">
    <property type="entry name" value="Arf GTPase activating protein"/>
    <property type="match status" value="1"/>
</dbReference>
<feature type="domain" description="Arf-GAP" evidence="18">
    <location>
        <begin position="315"/>
        <end position="418"/>
    </location>
</feature>
<accession>A0A2K5YJL3</accession>
<evidence type="ECO:0000313" key="20">
    <source>
        <dbReference type="Proteomes" id="UP000233140"/>
    </source>
</evidence>
<evidence type="ECO:0000256" key="1">
    <source>
        <dbReference type="ARBA" id="ARBA00005430"/>
    </source>
</evidence>
<dbReference type="PROSITE" id="PS50297">
    <property type="entry name" value="ANK_REP_REGION"/>
    <property type="match status" value="1"/>
</dbReference>
<evidence type="ECO:0000256" key="3">
    <source>
        <dbReference type="ARBA" id="ARBA00022723"/>
    </source>
</evidence>
<feature type="region of interest" description="Disordered" evidence="16">
    <location>
        <begin position="215"/>
        <end position="254"/>
    </location>
</feature>
<dbReference type="Gene3D" id="1.25.40.20">
    <property type="entry name" value="Ankyrin repeat-containing domain"/>
    <property type="match status" value="1"/>
</dbReference>
<feature type="repeat" description="ANK" evidence="14">
    <location>
        <begin position="453"/>
        <end position="485"/>
    </location>
</feature>
<evidence type="ECO:0000256" key="5">
    <source>
        <dbReference type="ARBA" id="ARBA00022771"/>
    </source>
</evidence>
<dbReference type="FunFam" id="2.30.29.30:FF:000077">
    <property type="entry name" value="Arf-GAP with GTPase, ANK repeat and PH domain-containing protein 1"/>
    <property type="match status" value="1"/>
</dbReference>
<name>A0A2K5YJL3_MANLE</name>
<keyword evidence="20" id="KW-1185">Reference proteome</keyword>
<comment type="function">
    <text evidence="8">GTPase-activating protein for the ADP ribosylation factor family. GTPase which may be involved in the degradation of expanded polyglutamine proteins through the ubiquitin-proteasome pathway.</text>
</comment>
<dbReference type="InterPro" id="IPR001849">
    <property type="entry name" value="PH_domain"/>
</dbReference>
<dbReference type="GO" id="GO:0008270">
    <property type="term" value="F:zinc ion binding"/>
    <property type="evidence" value="ECO:0007669"/>
    <property type="project" value="UniProtKB-KW"/>
</dbReference>
<evidence type="ECO:0000256" key="8">
    <source>
        <dbReference type="ARBA" id="ARBA00054555"/>
    </source>
</evidence>
<dbReference type="PROSITE" id="PS50088">
    <property type="entry name" value="ANK_REPEAT"/>
    <property type="match status" value="1"/>
</dbReference>
<feature type="compositionally biased region" description="Basic and acidic residues" evidence="16">
    <location>
        <begin position="84"/>
        <end position="99"/>
    </location>
</feature>
<evidence type="ECO:0000256" key="10">
    <source>
        <dbReference type="ARBA" id="ARBA00069132"/>
    </source>
</evidence>
<comment type="similarity">
    <text evidence="1">Belongs to the centaurin gamma-like family.</text>
</comment>
<dbReference type="Pfam" id="PF12796">
    <property type="entry name" value="Ank_2"/>
    <property type="match status" value="1"/>
</dbReference>
<feature type="compositionally biased region" description="Low complexity" evidence="16">
    <location>
        <begin position="58"/>
        <end position="69"/>
    </location>
</feature>
<dbReference type="Proteomes" id="UP000233140">
    <property type="component" value="Unassembled WGS sequence"/>
</dbReference>
<dbReference type="InterPro" id="IPR011993">
    <property type="entry name" value="PH-like_dom_sf"/>
</dbReference>
<dbReference type="SMART" id="SM00233">
    <property type="entry name" value="PH"/>
    <property type="match status" value="1"/>
</dbReference>
<evidence type="ECO:0000256" key="7">
    <source>
        <dbReference type="ARBA" id="ARBA00023043"/>
    </source>
</evidence>
<keyword evidence="3" id="KW-0479">Metal-binding</keyword>
<dbReference type="SUPFAM" id="SSF57863">
    <property type="entry name" value="ArfGap/RecO-like zinc finger"/>
    <property type="match status" value="1"/>
</dbReference>
<dbReference type="FunFam" id="1.10.220.150:FF:000001">
    <property type="entry name" value="Arf-GAP with GTPase, ANK repeat and PH domain-containing protein 1"/>
    <property type="match status" value="1"/>
</dbReference>
<dbReference type="PANTHER" id="PTHR45819:SF8">
    <property type="entry name" value="ARF-GAP WITH GTPASE, ANK REPEAT AND PH DOMAIN-CONTAINING PROTEIN 11"/>
    <property type="match status" value="1"/>
</dbReference>
<protein>
    <recommendedName>
        <fullName evidence="10">Arf-GAP with GTPase, ANK repeat and PH domain-containing protein 3</fullName>
    </recommendedName>
    <alternativeName>
        <fullName evidence="11">CRAM-associated GTPase</fullName>
    </alternativeName>
    <alternativeName>
        <fullName evidence="12">Centaurin-gamma-3</fullName>
    </alternativeName>
    <alternativeName>
        <fullName evidence="13">MR1-interacting protein</fullName>
    </alternativeName>
</protein>
<keyword evidence="7 14" id="KW-0040">ANK repeat</keyword>
<evidence type="ECO:0000256" key="14">
    <source>
        <dbReference type="PROSITE-ProRule" id="PRU00023"/>
    </source>
</evidence>
<dbReference type="Ensembl" id="ENSMLET00000039199.1">
    <property type="protein sequence ID" value="ENSMLEP00000015737.1"/>
    <property type="gene ID" value="ENSMLEG00000032065.1"/>
</dbReference>
<dbReference type="FunFam" id="1.25.40.20:FF:000038">
    <property type="entry name" value="Arf-GAP with GTPase, ANK repeat and PH domain-containing protein 3"/>
    <property type="match status" value="1"/>
</dbReference>
<keyword evidence="5 15" id="KW-0863">Zinc-finger</keyword>
<evidence type="ECO:0000256" key="9">
    <source>
        <dbReference type="ARBA" id="ARBA00063337"/>
    </source>
</evidence>
<dbReference type="Pfam" id="PF01412">
    <property type="entry name" value="ArfGap"/>
    <property type="match status" value="1"/>
</dbReference>
<organism evidence="19 20">
    <name type="scientific">Mandrillus leucophaeus</name>
    <name type="common">Drill</name>
    <name type="synonym">Papio leucophaeus</name>
    <dbReference type="NCBI Taxonomy" id="9568"/>
    <lineage>
        <taxon>Eukaryota</taxon>
        <taxon>Metazoa</taxon>
        <taxon>Chordata</taxon>
        <taxon>Craniata</taxon>
        <taxon>Vertebrata</taxon>
        <taxon>Euteleostomi</taxon>
        <taxon>Mammalia</taxon>
        <taxon>Eutheria</taxon>
        <taxon>Euarchontoglires</taxon>
        <taxon>Primates</taxon>
        <taxon>Haplorrhini</taxon>
        <taxon>Catarrhini</taxon>
        <taxon>Cercopithecidae</taxon>
        <taxon>Cercopithecinae</taxon>
        <taxon>Mandrillus</taxon>
    </lineage>
</organism>
<dbReference type="InterPro" id="IPR036770">
    <property type="entry name" value="Ankyrin_rpt-contain_sf"/>
</dbReference>
<dbReference type="PROSITE" id="PS50003">
    <property type="entry name" value="PH_DOMAIN"/>
    <property type="match status" value="1"/>
</dbReference>
<evidence type="ECO:0000256" key="16">
    <source>
        <dbReference type="SAM" id="MobiDB-lite"/>
    </source>
</evidence>
<evidence type="ECO:0000259" key="17">
    <source>
        <dbReference type="PROSITE" id="PS50003"/>
    </source>
</evidence>
<dbReference type="OMA" id="PNISHRD"/>
<feature type="domain" description="PH" evidence="17">
    <location>
        <begin position="108"/>
        <end position="294"/>
    </location>
</feature>
<evidence type="ECO:0000256" key="15">
    <source>
        <dbReference type="PROSITE-ProRule" id="PRU00288"/>
    </source>
</evidence>